<accession>A0A640VVK9</accession>
<proteinExistence type="predicted"/>
<dbReference type="AlphaFoldDB" id="A0A640VVK9"/>
<dbReference type="Proteomes" id="UP000436522">
    <property type="component" value="Unassembled WGS sequence"/>
</dbReference>
<protein>
    <submittedName>
        <fullName evidence="2">Uncharacterized protein</fullName>
    </submittedName>
</protein>
<evidence type="ECO:0000313" key="2">
    <source>
        <dbReference type="EMBL" id="GFE52059.1"/>
    </source>
</evidence>
<sequence>MKPRVLISLVLLALGWSGVAASAAETVYECKASHKSPNGFVGPRTIFFVDDKKGTVRVLDGIIQRYNGGPMQVEVKERSETSYRLSWTVVDLQTTEGKYDLNYTAILRPKVRKYQVNVVGINYRRRPRAEGNCTIVQ</sequence>
<organism evidence="2 3">
    <name type="scientific">Roseobacter cerasinus</name>
    <dbReference type="NCBI Taxonomy" id="2602289"/>
    <lineage>
        <taxon>Bacteria</taxon>
        <taxon>Pseudomonadati</taxon>
        <taxon>Pseudomonadota</taxon>
        <taxon>Alphaproteobacteria</taxon>
        <taxon>Rhodobacterales</taxon>
        <taxon>Roseobacteraceae</taxon>
        <taxon>Roseobacter</taxon>
    </lineage>
</organism>
<keyword evidence="1" id="KW-0732">Signal</keyword>
<gene>
    <name evidence="2" type="ORF">So717_38120</name>
</gene>
<comment type="caution">
    <text evidence="2">The sequence shown here is derived from an EMBL/GenBank/DDBJ whole genome shotgun (WGS) entry which is preliminary data.</text>
</comment>
<evidence type="ECO:0000313" key="3">
    <source>
        <dbReference type="Proteomes" id="UP000436522"/>
    </source>
</evidence>
<evidence type="ECO:0000256" key="1">
    <source>
        <dbReference type="SAM" id="SignalP"/>
    </source>
</evidence>
<feature type="chain" id="PRO_5025043407" evidence="1">
    <location>
        <begin position="24"/>
        <end position="137"/>
    </location>
</feature>
<dbReference type="EMBL" id="BLIV01000009">
    <property type="protein sequence ID" value="GFE52059.1"/>
    <property type="molecule type" value="Genomic_DNA"/>
</dbReference>
<feature type="signal peptide" evidence="1">
    <location>
        <begin position="1"/>
        <end position="23"/>
    </location>
</feature>
<reference evidence="2 3" key="1">
    <citation type="submission" date="2019-12" db="EMBL/GenBank/DDBJ databases">
        <title>Roseobacter cerasinus sp. nov., isolated from seawater around aquaculture.</title>
        <authorList>
            <person name="Muramatsu S."/>
            <person name="Takabe Y."/>
            <person name="Mori K."/>
            <person name="Takaichi S."/>
            <person name="Hanada S."/>
        </authorList>
    </citation>
    <scope>NUCLEOTIDE SEQUENCE [LARGE SCALE GENOMIC DNA]</scope>
    <source>
        <strain evidence="2 3">AI77</strain>
    </source>
</reference>
<dbReference type="RefSeq" id="WP_159980336.1">
    <property type="nucleotide sequence ID" value="NZ_BLIV01000009.1"/>
</dbReference>
<name>A0A640VVK9_9RHOB</name>
<keyword evidence="3" id="KW-1185">Reference proteome</keyword>